<evidence type="ECO:0000256" key="9">
    <source>
        <dbReference type="ARBA" id="ARBA00023157"/>
    </source>
</evidence>
<gene>
    <name evidence="17" type="primary">LOC127365148</name>
</gene>
<keyword evidence="2 14" id="KW-1003">Cell membrane</keyword>
<dbReference type="GeneID" id="127365148"/>
<sequence length="333" mass="36277">MFICLFVYICTCLLFIMTSAGFNVTSVTSLTLEGLAQLSEHRSMWFTLFLSLYVFVLSADFLVVYLICSQRTLRRPMFAFVAAVLLNSVAAGTSVYPKLLSDLMSGSEAVQVSQSGCLSQAFVLMSLGGSSFMLLSAMAFDRYLSICRPLRYAALVTPSAVAALLLLCWLLPAALVGGAVLLASRLPLCRSRLSRIYCDVYSFVSLSCGGGATLLSEVYGLISAALTVFFPAAFVLFSYGRVLSVCLRSSRSFCSKALHTCLPHLLVFVNYSLSTSFELLQRRLQARGEPAASILTSVLMVVVPTVLNPVVYGLKMNEIFRHVKRLLGCQRAA</sequence>
<dbReference type="PROSITE" id="PS50262">
    <property type="entry name" value="G_PROTEIN_RECEP_F1_2"/>
    <property type="match status" value="1"/>
</dbReference>
<dbReference type="PRINTS" id="PR00237">
    <property type="entry name" value="GPCRRHODOPSN"/>
</dbReference>
<keyword evidence="8 14" id="KW-0472">Membrane</keyword>
<keyword evidence="15" id="KW-0732">Signal</keyword>
<evidence type="ECO:0000256" key="13">
    <source>
        <dbReference type="RuleBase" id="RU000688"/>
    </source>
</evidence>
<evidence type="ECO:0000256" key="15">
    <source>
        <dbReference type="SAM" id="SignalP"/>
    </source>
</evidence>
<feature type="transmembrane region" description="Helical" evidence="14">
    <location>
        <begin position="294"/>
        <end position="314"/>
    </location>
</feature>
<dbReference type="AlphaFoldDB" id="A0A8P4GCS9"/>
<feature type="domain" description="G-protein coupled receptors family 1 profile" evidence="16">
    <location>
        <begin position="59"/>
        <end position="312"/>
    </location>
</feature>
<feature type="transmembrane region" description="Helical" evidence="14">
    <location>
        <begin position="218"/>
        <end position="237"/>
    </location>
</feature>
<evidence type="ECO:0000256" key="2">
    <source>
        <dbReference type="ARBA" id="ARBA00022475"/>
    </source>
</evidence>
<dbReference type="GO" id="GO:0005549">
    <property type="term" value="F:odorant binding"/>
    <property type="evidence" value="ECO:0007669"/>
    <property type="project" value="TreeGrafter"/>
</dbReference>
<dbReference type="InterPro" id="IPR000276">
    <property type="entry name" value="GPCR_Rhodpsn"/>
</dbReference>
<dbReference type="OrthoDB" id="10017003at2759"/>
<feature type="transmembrane region" description="Helical" evidence="14">
    <location>
        <begin position="44"/>
        <end position="66"/>
    </location>
</feature>
<evidence type="ECO:0000256" key="7">
    <source>
        <dbReference type="ARBA" id="ARBA00023040"/>
    </source>
</evidence>
<keyword evidence="18" id="KW-1185">Reference proteome</keyword>
<keyword evidence="7 13" id="KW-0297">G-protein coupled receptor</keyword>
<proteinExistence type="inferred from homology"/>
<dbReference type="Gene3D" id="1.20.1070.10">
    <property type="entry name" value="Rhodopsin 7-helix transmembrane proteins"/>
    <property type="match status" value="1"/>
</dbReference>
<comment type="similarity">
    <text evidence="13">Belongs to the G-protein coupled receptor 1 family.</text>
</comment>
<accession>A0A8P4GCS9</accession>
<evidence type="ECO:0000256" key="12">
    <source>
        <dbReference type="ARBA" id="ARBA00023224"/>
    </source>
</evidence>
<dbReference type="FunFam" id="1.20.1070.10:FF:000024">
    <property type="entry name" value="Olfactory receptor"/>
    <property type="match status" value="1"/>
</dbReference>
<feature type="transmembrane region" description="Helical" evidence="14">
    <location>
        <begin position="78"/>
        <end position="99"/>
    </location>
</feature>
<dbReference type="GO" id="GO:0004984">
    <property type="term" value="F:olfactory receptor activity"/>
    <property type="evidence" value="ECO:0007669"/>
    <property type="project" value="InterPro"/>
</dbReference>
<evidence type="ECO:0000313" key="17">
    <source>
        <dbReference type="Ensembl" id="ENSDLAP00005073896.1"/>
    </source>
</evidence>
<dbReference type="Pfam" id="PF13853">
    <property type="entry name" value="7tm_4"/>
    <property type="match status" value="1"/>
</dbReference>
<name>A0A8P4GCS9_DICLA</name>
<evidence type="ECO:0000256" key="3">
    <source>
        <dbReference type="ARBA" id="ARBA00022606"/>
    </source>
</evidence>
<evidence type="ECO:0000256" key="5">
    <source>
        <dbReference type="ARBA" id="ARBA00022725"/>
    </source>
</evidence>
<keyword evidence="5 14" id="KW-0552">Olfaction</keyword>
<keyword evidence="3 14" id="KW-0716">Sensory transduction</keyword>
<feature type="chain" id="PRO_5035942527" description="Olfactory receptor" evidence="15">
    <location>
        <begin position="22"/>
        <end position="333"/>
    </location>
</feature>
<feature type="transmembrane region" description="Helical" evidence="14">
    <location>
        <begin position="152"/>
        <end position="183"/>
    </location>
</feature>
<feature type="transmembrane region" description="Helical" evidence="14">
    <location>
        <begin position="257"/>
        <end position="274"/>
    </location>
</feature>
<dbReference type="RefSeq" id="XP_051258944.1">
    <property type="nucleotide sequence ID" value="XM_051402984.1"/>
</dbReference>
<dbReference type="InterPro" id="IPR017452">
    <property type="entry name" value="GPCR_Rhodpsn_7TM"/>
</dbReference>
<keyword evidence="10 13" id="KW-0675">Receptor</keyword>
<evidence type="ECO:0000256" key="4">
    <source>
        <dbReference type="ARBA" id="ARBA00022692"/>
    </source>
</evidence>
<dbReference type="InterPro" id="IPR000725">
    <property type="entry name" value="Olfact_rcpt"/>
</dbReference>
<dbReference type="PROSITE" id="PS00237">
    <property type="entry name" value="G_PROTEIN_RECEP_F1_1"/>
    <property type="match status" value="1"/>
</dbReference>
<dbReference type="PRINTS" id="PR00245">
    <property type="entry name" value="OLFACTORYR"/>
</dbReference>
<evidence type="ECO:0000256" key="8">
    <source>
        <dbReference type="ARBA" id="ARBA00023136"/>
    </source>
</evidence>
<evidence type="ECO:0000313" key="18">
    <source>
        <dbReference type="Proteomes" id="UP000694389"/>
    </source>
</evidence>
<keyword evidence="9" id="KW-1015">Disulfide bond</keyword>
<dbReference type="OMA" id="HRPMFVF"/>
<dbReference type="SUPFAM" id="SSF81321">
    <property type="entry name" value="Family A G protein-coupled receptor-like"/>
    <property type="match status" value="1"/>
</dbReference>
<organism evidence="17 18">
    <name type="scientific">Dicentrarchus labrax</name>
    <name type="common">European seabass</name>
    <name type="synonym">Morone labrax</name>
    <dbReference type="NCBI Taxonomy" id="13489"/>
    <lineage>
        <taxon>Eukaryota</taxon>
        <taxon>Metazoa</taxon>
        <taxon>Chordata</taxon>
        <taxon>Craniata</taxon>
        <taxon>Vertebrata</taxon>
        <taxon>Euteleostomi</taxon>
        <taxon>Actinopterygii</taxon>
        <taxon>Neopterygii</taxon>
        <taxon>Teleostei</taxon>
        <taxon>Neoteleostei</taxon>
        <taxon>Acanthomorphata</taxon>
        <taxon>Eupercaria</taxon>
        <taxon>Moronidae</taxon>
        <taxon>Dicentrarchus</taxon>
    </lineage>
</organism>
<dbReference type="Proteomes" id="UP000694389">
    <property type="component" value="Unassembled WGS sequence"/>
</dbReference>
<evidence type="ECO:0000256" key="6">
    <source>
        <dbReference type="ARBA" id="ARBA00022989"/>
    </source>
</evidence>
<dbReference type="GO" id="GO:0004930">
    <property type="term" value="F:G protein-coupled receptor activity"/>
    <property type="evidence" value="ECO:0007669"/>
    <property type="project" value="UniProtKB-KW"/>
</dbReference>
<evidence type="ECO:0000256" key="1">
    <source>
        <dbReference type="ARBA" id="ARBA00004651"/>
    </source>
</evidence>
<dbReference type="GeneTree" id="ENSGT01030000234640"/>
<reference evidence="17" key="2">
    <citation type="submission" date="2025-09" db="UniProtKB">
        <authorList>
            <consortium name="Ensembl"/>
        </authorList>
    </citation>
    <scope>IDENTIFICATION</scope>
</reference>
<reference evidence="17" key="1">
    <citation type="submission" date="2025-08" db="UniProtKB">
        <authorList>
            <consortium name="Ensembl"/>
        </authorList>
    </citation>
    <scope>IDENTIFICATION</scope>
</reference>
<evidence type="ECO:0000259" key="16">
    <source>
        <dbReference type="PROSITE" id="PS50262"/>
    </source>
</evidence>
<dbReference type="GO" id="GO:0005886">
    <property type="term" value="C:plasma membrane"/>
    <property type="evidence" value="ECO:0007669"/>
    <property type="project" value="UniProtKB-SubCell"/>
</dbReference>
<dbReference type="PANTHER" id="PTHR26451:SF860">
    <property type="entry name" value="ODORANT RECEPTOR-RELATED"/>
    <property type="match status" value="1"/>
</dbReference>
<keyword evidence="6 14" id="KW-1133">Transmembrane helix</keyword>
<evidence type="ECO:0000256" key="14">
    <source>
        <dbReference type="RuleBase" id="RU363047"/>
    </source>
</evidence>
<dbReference type="InterPro" id="IPR052921">
    <property type="entry name" value="GPCR1_Superfamily_Member"/>
</dbReference>
<dbReference type="Ensembl" id="ENSDLAT00005079403.1">
    <property type="protein sequence ID" value="ENSDLAP00005073896.1"/>
    <property type="gene ID" value="ENSDLAG00005028724.1"/>
</dbReference>
<keyword evidence="11" id="KW-0325">Glycoprotein</keyword>
<keyword evidence="12 13" id="KW-0807">Transducer</keyword>
<comment type="subcellular location">
    <subcellularLocation>
        <location evidence="1 14">Cell membrane</location>
        <topology evidence="1 14">Multi-pass membrane protein</topology>
    </subcellularLocation>
</comment>
<feature type="signal peptide" evidence="15">
    <location>
        <begin position="1"/>
        <end position="21"/>
    </location>
</feature>
<feature type="transmembrane region" description="Helical" evidence="14">
    <location>
        <begin position="119"/>
        <end position="140"/>
    </location>
</feature>
<dbReference type="PANTHER" id="PTHR26451">
    <property type="entry name" value="G_PROTEIN_RECEP_F1_2 DOMAIN-CONTAINING PROTEIN"/>
    <property type="match status" value="1"/>
</dbReference>
<keyword evidence="4 13" id="KW-0812">Transmembrane</keyword>
<protein>
    <recommendedName>
        <fullName evidence="14">Olfactory receptor</fullName>
    </recommendedName>
</protein>
<evidence type="ECO:0000256" key="10">
    <source>
        <dbReference type="ARBA" id="ARBA00023170"/>
    </source>
</evidence>
<evidence type="ECO:0000256" key="11">
    <source>
        <dbReference type="ARBA" id="ARBA00023180"/>
    </source>
</evidence>